<feature type="transmembrane region" description="Helical" evidence="7">
    <location>
        <begin position="378"/>
        <end position="400"/>
    </location>
</feature>
<accession>A0A2I1P8Z9</accession>
<dbReference type="EMBL" id="PKIZ01000018">
    <property type="protein sequence ID" value="PKZ41109.1"/>
    <property type="molecule type" value="Genomic_DNA"/>
</dbReference>
<reference evidence="8 9" key="1">
    <citation type="submission" date="2017-12" db="EMBL/GenBank/DDBJ databases">
        <title>Phylogenetic diversity of female urinary microbiome.</title>
        <authorList>
            <person name="Thomas-White K."/>
            <person name="Wolfe A.J."/>
        </authorList>
    </citation>
    <scope>NUCLEOTIDE SEQUENCE [LARGE SCALE GENOMIC DNA]</scope>
    <source>
        <strain evidence="8 9">UMB1298</strain>
    </source>
</reference>
<feature type="transmembrane region" description="Helical" evidence="7">
    <location>
        <begin position="290"/>
        <end position="312"/>
    </location>
</feature>
<protein>
    <submittedName>
        <fullName evidence="8">ABC transporter permease</fullName>
    </submittedName>
</protein>
<dbReference type="RefSeq" id="WP_070703558.1">
    <property type="nucleotide sequence ID" value="NZ_JBHLVH010000010.1"/>
</dbReference>
<dbReference type="PANTHER" id="PTHR47089:SF1">
    <property type="entry name" value="GUANOSINE ABC TRANSPORTER PERMEASE PROTEIN NUPP"/>
    <property type="match status" value="1"/>
</dbReference>
<organism evidence="8 9">
    <name type="scientific">Kytococcus schroeteri</name>
    <dbReference type="NCBI Taxonomy" id="138300"/>
    <lineage>
        <taxon>Bacteria</taxon>
        <taxon>Bacillati</taxon>
        <taxon>Actinomycetota</taxon>
        <taxon>Actinomycetes</taxon>
        <taxon>Micrococcales</taxon>
        <taxon>Kytococcaceae</taxon>
        <taxon>Kytococcus</taxon>
    </lineage>
</organism>
<evidence type="ECO:0000313" key="9">
    <source>
        <dbReference type="Proteomes" id="UP000234206"/>
    </source>
</evidence>
<dbReference type="AlphaFoldDB" id="A0A2I1P8Z9"/>
<dbReference type="PANTHER" id="PTHR47089">
    <property type="entry name" value="ABC TRANSPORTER, PERMEASE PROTEIN"/>
    <property type="match status" value="1"/>
</dbReference>
<feature type="transmembrane region" description="Helical" evidence="7">
    <location>
        <begin position="198"/>
        <end position="217"/>
    </location>
</feature>
<feature type="transmembrane region" description="Helical" evidence="7">
    <location>
        <begin position="324"/>
        <end position="344"/>
    </location>
</feature>
<evidence type="ECO:0000256" key="4">
    <source>
        <dbReference type="ARBA" id="ARBA00022989"/>
    </source>
</evidence>
<evidence type="ECO:0000313" key="8">
    <source>
        <dbReference type="EMBL" id="PKZ41109.1"/>
    </source>
</evidence>
<name>A0A2I1P8Z9_9MICO</name>
<keyword evidence="4 7" id="KW-1133">Transmembrane helix</keyword>
<comment type="subcellular location">
    <subcellularLocation>
        <location evidence="1">Cell membrane</location>
        <topology evidence="1">Multi-pass membrane protein</topology>
    </subcellularLocation>
</comment>
<keyword evidence="5 7" id="KW-0472">Membrane</keyword>
<dbReference type="Proteomes" id="UP000234206">
    <property type="component" value="Unassembled WGS sequence"/>
</dbReference>
<evidence type="ECO:0000256" key="1">
    <source>
        <dbReference type="ARBA" id="ARBA00004651"/>
    </source>
</evidence>
<keyword evidence="2" id="KW-1003">Cell membrane</keyword>
<dbReference type="GO" id="GO:0005886">
    <property type="term" value="C:plasma membrane"/>
    <property type="evidence" value="ECO:0007669"/>
    <property type="project" value="UniProtKB-SubCell"/>
</dbReference>
<dbReference type="GO" id="GO:0022857">
    <property type="term" value="F:transmembrane transporter activity"/>
    <property type="evidence" value="ECO:0007669"/>
    <property type="project" value="InterPro"/>
</dbReference>
<evidence type="ECO:0000256" key="2">
    <source>
        <dbReference type="ARBA" id="ARBA00022475"/>
    </source>
</evidence>
<feature type="transmembrane region" description="Helical" evidence="7">
    <location>
        <begin position="249"/>
        <end position="269"/>
    </location>
</feature>
<evidence type="ECO:0000256" key="6">
    <source>
        <dbReference type="SAM" id="MobiDB-lite"/>
    </source>
</evidence>
<feature type="transmembrane region" description="Helical" evidence="7">
    <location>
        <begin position="116"/>
        <end position="134"/>
    </location>
</feature>
<evidence type="ECO:0000256" key="3">
    <source>
        <dbReference type="ARBA" id="ARBA00022692"/>
    </source>
</evidence>
<feature type="compositionally biased region" description="Low complexity" evidence="6">
    <location>
        <begin position="1"/>
        <end position="15"/>
    </location>
</feature>
<feature type="region of interest" description="Disordered" evidence="6">
    <location>
        <begin position="1"/>
        <end position="23"/>
    </location>
</feature>
<proteinExistence type="predicted"/>
<keyword evidence="3 7" id="KW-0812">Transmembrane</keyword>
<dbReference type="Pfam" id="PF02653">
    <property type="entry name" value="BPD_transp_2"/>
    <property type="match status" value="1"/>
</dbReference>
<keyword evidence="9" id="KW-1185">Reference proteome</keyword>
<dbReference type="OrthoDB" id="45037at2"/>
<gene>
    <name evidence="8" type="ORF">CYJ76_09230</name>
</gene>
<sequence length="430" mass="44810">MTTPATDPAAPATPDLTGTSVSPDTERDGLFQRIVTGNLLISLLAVLLALLVGAVLIAVADEEVRETSTYFFARPSDTLEAVWVAVSEAYTSLFKGAVFNPDATTFERQVRPLTESLVFSVPLVLAGLGVAVAFRAGLFNIGAQGQIIVGAILGSWLGFALDLPPVVHLLVAAGGAALGGALWGLVPGLLKARTGANEVIVTIMLNYTAVYLVAYLLTTSAFQEDGSNQPKSPRLAENSLWPSLLGDGFRLNAAFLLAVVATVVVWWLLERSTLGFRLRAVGANQAAARTAGMNVGAVTVVAMTVAGLLAGLAGSAQVQGTEQFLTGGIAGSLGFDAITVALLGRSRAWGVFWSGLLFGALKAGGFVMQSVTQTPIDIILVLQSVIVLLIAAPPLVRMVFRLPDPARPRRRAPRPERAGRSGATSEEAAA</sequence>
<dbReference type="InterPro" id="IPR001851">
    <property type="entry name" value="ABC_transp_permease"/>
</dbReference>
<dbReference type="CDD" id="cd06580">
    <property type="entry name" value="TM_PBP1_transp_TpRbsC_like"/>
    <property type="match status" value="1"/>
</dbReference>
<feature type="region of interest" description="Disordered" evidence="6">
    <location>
        <begin position="406"/>
        <end position="430"/>
    </location>
</feature>
<feature type="transmembrane region" description="Helical" evidence="7">
    <location>
        <begin position="167"/>
        <end position="186"/>
    </location>
</feature>
<feature type="transmembrane region" description="Helical" evidence="7">
    <location>
        <begin position="39"/>
        <end position="60"/>
    </location>
</feature>
<comment type="caution">
    <text evidence="8">The sequence shown here is derived from an EMBL/GenBank/DDBJ whole genome shotgun (WGS) entry which is preliminary data.</text>
</comment>
<feature type="transmembrane region" description="Helical" evidence="7">
    <location>
        <begin position="351"/>
        <end position="372"/>
    </location>
</feature>
<evidence type="ECO:0000256" key="5">
    <source>
        <dbReference type="ARBA" id="ARBA00023136"/>
    </source>
</evidence>
<evidence type="ECO:0000256" key="7">
    <source>
        <dbReference type="SAM" id="Phobius"/>
    </source>
</evidence>